<reference evidence="6 7" key="1">
    <citation type="submission" date="2016-07" db="EMBL/GenBank/DDBJ databases">
        <title>Pervasive Adenine N6-methylation of Active Genes in Fungi.</title>
        <authorList>
            <consortium name="DOE Joint Genome Institute"/>
            <person name="Mondo S.J."/>
            <person name="Dannebaum R.O."/>
            <person name="Kuo R.C."/>
            <person name="Labutti K."/>
            <person name="Haridas S."/>
            <person name="Kuo A."/>
            <person name="Salamov A."/>
            <person name="Ahrendt S.R."/>
            <person name="Lipzen A."/>
            <person name="Sullivan W."/>
            <person name="Andreopoulos W.B."/>
            <person name="Clum A."/>
            <person name="Lindquist E."/>
            <person name="Daum C."/>
            <person name="Ramamoorthy G.K."/>
            <person name="Gryganskyi A."/>
            <person name="Culley D."/>
            <person name="Magnuson J.K."/>
            <person name="James T.Y."/>
            <person name="O'Malley M.A."/>
            <person name="Stajich J.E."/>
            <person name="Spatafora J.W."/>
            <person name="Visel A."/>
            <person name="Grigoriev I.V."/>
        </authorList>
    </citation>
    <scope>NUCLEOTIDE SEQUENCE [LARGE SCALE GENOMIC DNA]</scope>
    <source>
        <strain evidence="6 7">CBS 931.73</strain>
    </source>
</reference>
<evidence type="ECO:0000313" key="6">
    <source>
        <dbReference type="EMBL" id="ORY06269.1"/>
    </source>
</evidence>
<dbReference type="PANTHER" id="PTHR23023">
    <property type="entry name" value="DIMETHYLANILINE MONOOXYGENASE"/>
    <property type="match status" value="1"/>
</dbReference>
<evidence type="ECO:0000256" key="3">
    <source>
        <dbReference type="ARBA" id="ARBA00022827"/>
    </source>
</evidence>
<evidence type="ECO:0000313" key="7">
    <source>
        <dbReference type="Proteomes" id="UP000193498"/>
    </source>
</evidence>
<evidence type="ECO:0000256" key="1">
    <source>
        <dbReference type="ARBA" id="ARBA00009183"/>
    </source>
</evidence>
<dbReference type="InterPro" id="IPR050346">
    <property type="entry name" value="FMO-like"/>
</dbReference>
<evidence type="ECO:0000256" key="4">
    <source>
        <dbReference type="ARBA" id="ARBA00022857"/>
    </source>
</evidence>
<keyword evidence="3" id="KW-0274">FAD</keyword>
<dbReference type="FunCoup" id="A0A1Y1Z7M3">
    <property type="interactions" value="37"/>
</dbReference>
<dbReference type="InterPro" id="IPR020946">
    <property type="entry name" value="Flavin_mOase-like"/>
</dbReference>
<dbReference type="InterPro" id="IPR000960">
    <property type="entry name" value="Flavin_mOase"/>
</dbReference>
<dbReference type="GO" id="GO:0050661">
    <property type="term" value="F:NADP binding"/>
    <property type="evidence" value="ECO:0007669"/>
    <property type="project" value="InterPro"/>
</dbReference>
<dbReference type="Pfam" id="PF00743">
    <property type="entry name" value="FMO-like"/>
    <property type="match status" value="2"/>
</dbReference>
<evidence type="ECO:0000256" key="2">
    <source>
        <dbReference type="ARBA" id="ARBA00022630"/>
    </source>
</evidence>
<sequence>MPAEIRTFSRPVKRIAVIGAGPTGLIAAKNLAQEGEFDVIVFERNNTIGGIWNYSTKQGPAIQFPQVSAGQYDTHGNPIPSPMYESLRTNIFYDIMEVQGHQFPDQTVPFPGHAEVLEYLKTYAEKFDLIKLISFNTSVSSARWDKSTAQWSLDLATNQDNQSSTRTELFDAVVVCNGHHTVPHIPKIAGLSEAATAFPETFMHTREYKAAEPFRGKSVLLIGAQPSGVDIAHDLVQHPDIEVSLSIREIPGRPLRDYKTFNSKITRRPEVDRFDATAREVHFVDGTVIPFPDHIIFATGYFYSYPFFRNNQLAGSPTEEEVTDGFHVKSLYKHLFYIPNPTLCFVSLQNIASPFYIADYQGKTIAKVFSGKVPLPKEAEMQESYLADIKGKPGPLYHIIGVGQIDYCEQLSNWIGNAIPPPSEKWRQRNFEINDIVLERLGFKLPLTFHS</sequence>
<dbReference type="Gene3D" id="3.50.50.60">
    <property type="entry name" value="FAD/NAD(P)-binding domain"/>
    <property type="match status" value="2"/>
</dbReference>
<comment type="similarity">
    <text evidence="1">Belongs to the FMO family.</text>
</comment>
<dbReference type="PRINTS" id="PR00419">
    <property type="entry name" value="ADXRDTASE"/>
</dbReference>
<dbReference type="AlphaFoldDB" id="A0A1Y1Z7M3"/>
<dbReference type="GO" id="GO:0004499">
    <property type="term" value="F:N,N-dimethylaniline monooxygenase activity"/>
    <property type="evidence" value="ECO:0007669"/>
    <property type="project" value="InterPro"/>
</dbReference>
<gene>
    <name evidence="6" type="ORF">K493DRAFT_251958</name>
</gene>
<accession>A0A1Y1Z7M3</accession>
<dbReference type="Proteomes" id="UP000193498">
    <property type="component" value="Unassembled WGS sequence"/>
</dbReference>
<evidence type="ECO:0000256" key="5">
    <source>
        <dbReference type="ARBA" id="ARBA00023002"/>
    </source>
</evidence>
<dbReference type="PIRSF" id="PIRSF000332">
    <property type="entry name" value="FMO"/>
    <property type="match status" value="1"/>
</dbReference>
<dbReference type="OrthoDB" id="66881at2759"/>
<keyword evidence="5" id="KW-0560">Oxidoreductase</keyword>
<dbReference type="SUPFAM" id="SSF51905">
    <property type="entry name" value="FAD/NAD(P)-binding domain"/>
    <property type="match status" value="2"/>
</dbReference>
<comment type="caution">
    <text evidence="6">The sequence shown here is derived from an EMBL/GenBank/DDBJ whole genome shotgun (WGS) entry which is preliminary data.</text>
</comment>
<dbReference type="STRING" id="1314790.A0A1Y1Z7M3"/>
<protein>
    <submittedName>
        <fullName evidence="6">FAD/NAD(P)-binding domain-containing protein</fullName>
    </submittedName>
</protein>
<dbReference type="InterPro" id="IPR036188">
    <property type="entry name" value="FAD/NAD-bd_sf"/>
</dbReference>
<dbReference type="InParanoid" id="A0A1Y1Z7M3"/>
<proteinExistence type="inferred from homology"/>
<keyword evidence="7" id="KW-1185">Reference proteome</keyword>
<organism evidence="6 7">
    <name type="scientific">Basidiobolus meristosporus CBS 931.73</name>
    <dbReference type="NCBI Taxonomy" id="1314790"/>
    <lineage>
        <taxon>Eukaryota</taxon>
        <taxon>Fungi</taxon>
        <taxon>Fungi incertae sedis</taxon>
        <taxon>Zoopagomycota</taxon>
        <taxon>Entomophthoromycotina</taxon>
        <taxon>Basidiobolomycetes</taxon>
        <taxon>Basidiobolales</taxon>
        <taxon>Basidiobolaceae</taxon>
        <taxon>Basidiobolus</taxon>
    </lineage>
</organism>
<dbReference type="GO" id="GO:0050660">
    <property type="term" value="F:flavin adenine dinucleotide binding"/>
    <property type="evidence" value="ECO:0007669"/>
    <property type="project" value="InterPro"/>
</dbReference>
<keyword evidence="2" id="KW-0285">Flavoprotein</keyword>
<keyword evidence="4" id="KW-0521">NADP</keyword>
<dbReference type="EMBL" id="MCFE01000017">
    <property type="protein sequence ID" value="ORY06269.1"/>
    <property type="molecule type" value="Genomic_DNA"/>
</dbReference>
<name>A0A1Y1Z7M3_9FUNG</name>